<dbReference type="PROSITE" id="PS51257">
    <property type="entry name" value="PROKAR_LIPOPROTEIN"/>
    <property type="match status" value="1"/>
</dbReference>
<keyword evidence="3" id="KW-1185">Reference proteome</keyword>
<feature type="region of interest" description="Disordered" evidence="1">
    <location>
        <begin position="47"/>
        <end position="88"/>
    </location>
</feature>
<feature type="compositionally biased region" description="Basic and acidic residues" evidence="1">
    <location>
        <begin position="451"/>
        <end position="465"/>
    </location>
</feature>
<dbReference type="Proteomes" id="UP000314294">
    <property type="component" value="Unassembled WGS sequence"/>
</dbReference>
<evidence type="ECO:0000313" key="2">
    <source>
        <dbReference type="EMBL" id="TNN58321.1"/>
    </source>
</evidence>
<feature type="compositionally biased region" description="Basic and acidic residues" evidence="1">
    <location>
        <begin position="298"/>
        <end position="312"/>
    </location>
</feature>
<gene>
    <name evidence="2" type="ORF">EYF80_031443</name>
</gene>
<sequence length="815" mass="86820">MGALNGKGKAKAGSSGFAASLNFSSSASCSLLALALRLHEAGLGSPGIVLSVTRTPSPRSGRSLNPARRSDKEQMGEDARRTREKGSEKEMAPSFFLIFSELQRSGEFLSSRISDVIAVSSKPDETNGSQDALPAECMEDEFCGAGGQRLEVRGYSSWQPGPRWTPARRHSAAGAGGAEVEADEGKGQKMFPFDREGSVPSSSRVAVRVLVDLPSSASAVIGAIVAGNVSQALPVEPESQWPLHESDRYPVRRPVLTTPPVRLHGGPSPSPLIAVVKPYRPTPVTDSRDPSALGPTPDGERESAASLADDRQVTGNESTLGPPPSTSDLSAPWPAPGGERESAAVPAGHGERESAAALVGHGERESATALVGHGERESAASLADDRQVTGNESALGPTPSTSDLSAPWPAPGGERESAAVPAGHGERESAAALVGHGERESAAALAALVGHGERESDASLADDRQVTGNESALGPTPSTSDLSAPWPAPDGERESAAWPAGHGERESATSPAGHGERESAASPAGHGERESDASPAGHGERESAAALSVIFVLPGLVALAEQLLLGLNCLVLRLLNSPTLHRLSGATATQLTPMESDPSAELRRSADQKLKVEGRRFVQIQSAEQKAVNMFRSLDNKLKMSWKVEVEPPEDMDEIRYDIDPRMMIWKSMTASGEDRKHQKAEEDLDELYHPSLDNLLNDRIQNMDALPADDIRAAPWQEDSHIKNHQKNEEDEDDVDPGFRKPAYEEPEQDWDEVYHKAREELDVYLAPLVAGYEAGAEVRVAHSEPEKDEDALYHPDGQGSPVQMELLSREVRD</sequence>
<feature type="compositionally biased region" description="Basic and acidic residues" evidence="1">
    <location>
        <begin position="373"/>
        <end position="387"/>
    </location>
</feature>
<feature type="compositionally biased region" description="Basic and acidic residues" evidence="1">
    <location>
        <begin position="526"/>
        <end position="540"/>
    </location>
</feature>
<name>A0A4Z2GYF5_9TELE</name>
<organism evidence="2 3">
    <name type="scientific">Liparis tanakae</name>
    <name type="common">Tanaka's snailfish</name>
    <dbReference type="NCBI Taxonomy" id="230148"/>
    <lineage>
        <taxon>Eukaryota</taxon>
        <taxon>Metazoa</taxon>
        <taxon>Chordata</taxon>
        <taxon>Craniata</taxon>
        <taxon>Vertebrata</taxon>
        <taxon>Euteleostomi</taxon>
        <taxon>Actinopterygii</taxon>
        <taxon>Neopterygii</taxon>
        <taxon>Teleostei</taxon>
        <taxon>Neoteleostei</taxon>
        <taxon>Acanthomorphata</taxon>
        <taxon>Eupercaria</taxon>
        <taxon>Perciformes</taxon>
        <taxon>Cottioidei</taxon>
        <taxon>Cottales</taxon>
        <taxon>Liparidae</taxon>
        <taxon>Liparis</taxon>
    </lineage>
</organism>
<evidence type="ECO:0000256" key="1">
    <source>
        <dbReference type="SAM" id="MobiDB-lite"/>
    </source>
</evidence>
<dbReference type="EMBL" id="SRLO01000382">
    <property type="protein sequence ID" value="TNN58321.1"/>
    <property type="molecule type" value="Genomic_DNA"/>
</dbReference>
<feature type="region of interest" description="Disordered" evidence="1">
    <location>
        <begin position="781"/>
        <end position="815"/>
    </location>
</feature>
<feature type="compositionally biased region" description="Basic and acidic residues" evidence="1">
    <location>
        <begin position="68"/>
        <end position="88"/>
    </location>
</feature>
<feature type="compositionally biased region" description="Polar residues" evidence="1">
    <location>
        <begin position="52"/>
        <end position="63"/>
    </location>
</feature>
<evidence type="ECO:0000313" key="3">
    <source>
        <dbReference type="Proteomes" id="UP000314294"/>
    </source>
</evidence>
<feature type="compositionally biased region" description="Polar residues" evidence="1">
    <location>
        <begin position="388"/>
        <end position="404"/>
    </location>
</feature>
<reference evidence="2 3" key="1">
    <citation type="submission" date="2019-03" db="EMBL/GenBank/DDBJ databases">
        <title>First draft genome of Liparis tanakae, snailfish: a comprehensive survey of snailfish specific genes.</title>
        <authorList>
            <person name="Kim W."/>
            <person name="Song I."/>
            <person name="Jeong J.-H."/>
            <person name="Kim D."/>
            <person name="Kim S."/>
            <person name="Ryu S."/>
            <person name="Song J.Y."/>
            <person name="Lee S.K."/>
        </authorList>
    </citation>
    <scope>NUCLEOTIDE SEQUENCE [LARGE SCALE GENOMIC DNA]</scope>
    <source>
        <tissue evidence="2">Muscle</tissue>
    </source>
</reference>
<dbReference type="AlphaFoldDB" id="A0A4Z2GYF5"/>
<comment type="caution">
    <text evidence="2">The sequence shown here is derived from an EMBL/GenBank/DDBJ whole genome shotgun (WGS) entry which is preliminary data.</text>
</comment>
<accession>A0A4Z2GYF5</accession>
<feature type="compositionally biased region" description="Polar residues" evidence="1">
    <location>
        <begin position="466"/>
        <end position="482"/>
    </location>
</feature>
<feature type="compositionally biased region" description="Basic and acidic residues" evidence="1">
    <location>
        <begin position="781"/>
        <end position="795"/>
    </location>
</feature>
<protein>
    <submittedName>
        <fullName evidence="2">Uncharacterized protein</fullName>
    </submittedName>
</protein>
<proteinExistence type="predicted"/>
<feature type="region of interest" description="Disordered" evidence="1">
    <location>
        <begin position="721"/>
        <end position="752"/>
    </location>
</feature>
<dbReference type="OrthoDB" id="9938040at2759"/>
<feature type="region of interest" description="Disordered" evidence="1">
    <location>
        <begin position="280"/>
        <end position="540"/>
    </location>
</feature>